<accession>A0A0F9JW96</accession>
<name>A0A0F9JW96_9ZZZZ</name>
<organism evidence="1">
    <name type="scientific">marine sediment metagenome</name>
    <dbReference type="NCBI Taxonomy" id="412755"/>
    <lineage>
        <taxon>unclassified sequences</taxon>
        <taxon>metagenomes</taxon>
        <taxon>ecological metagenomes</taxon>
    </lineage>
</organism>
<comment type="caution">
    <text evidence="1">The sequence shown here is derived from an EMBL/GenBank/DDBJ whole genome shotgun (WGS) entry which is preliminary data.</text>
</comment>
<gene>
    <name evidence="1" type="ORF">LCGC14_1478220</name>
</gene>
<proteinExistence type="predicted"/>
<sequence length="86" mass="9758">MQLFKPETVISMSLYWPGPVRFIKYCPVSSWFAGTWIACVCACVRACPRVRVRLSAETALWLSRWVVKRLAELLAKLLDLGVVVNS</sequence>
<dbReference type="EMBL" id="LAZR01010472">
    <property type="protein sequence ID" value="KKM66736.1"/>
    <property type="molecule type" value="Genomic_DNA"/>
</dbReference>
<reference evidence="1" key="1">
    <citation type="journal article" date="2015" name="Nature">
        <title>Complex archaea that bridge the gap between prokaryotes and eukaryotes.</title>
        <authorList>
            <person name="Spang A."/>
            <person name="Saw J.H."/>
            <person name="Jorgensen S.L."/>
            <person name="Zaremba-Niedzwiedzka K."/>
            <person name="Martijn J."/>
            <person name="Lind A.E."/>
            <person name="van Eijk R."/>
            <person name="Schleper C."/>
            <person name="Guy L."/>
            <person name="Ettema T.J."/>
        </authorList>
    </citation>
    <scope>NUCLEOTIDE SEQUENCE</scope>
</reference>
<dbReference type="AlphaFoldDB" id="A0A0F9JW96"/>
<evidence type="ECO:0000313" key="1">
    <source>
        <dbReference type="EMBL" id="KKM66736.1"/>
    </source>
</evidence>
<protein>
    <submittedName>
        <fullName evidence="1">Uncharacterized protein</fullName>
    </submittedName>
</protein>